<name>A0ABD6AR76_9EURY</name>
<feature type="compositionally biased region" description="Acidic residues" evidence="1">
    <location>
        <begin position="189"/>
        <end position="205"/>
    </location>
</feature>
<dbReference type="SUPFAM" id="SSF50475">
    <property type="entry name" value="FMN-binding split barrel"/>
    <property type="match status" value="1"/>
</dbReference>
<feature type="region of interest" description="Disordered" evidence="1">
    <location>
        <begin position="179"/>
        <end position="205"/>
    </location>
</feature>
<keyword evidence="4" id="KW-1185">Reference proteome</keyword>
<dbReference type="PANTHER" id="PTHR42815">
    <property type="entry name" value="FAD-BINDING, PUTATIVE (AFU_ORTHOLOGUE AFUA_6G07600)-RELATED"/>
    <property type="match status" value="1"/>
</dbReference>
<evidence type="ECO:0000313" key="3">
    <source>
        <dbReference type="EMBL" id="MFD1511831.1"/>
    </source>
</evidence>
<dbReference type="PANTHER" id="PTHR42815:SF2">
    <property type="entry name" value="FAD-BINDING, PUTATIVE (AFU_ORTHOLOGUE AFUA_6G07600)-RELATED"/>
    <property type="match status" value="1"/>
</dbReference>
<gene>
    <name evidence="3" type="ORF">ACFSBT_00885</name>
</gene>
<dbReference type="InterPro" id="IPR011576">
    <property type="entry name" value="Pyridox_Oxase_N"/>
</dbReference>
<dbReference type="RefSeq" id="WP_250871813.1">
    <property type="nucleotide sequence ID" value="NZ_JALXFV010000001.1"/>
</dbReference>
<dbReference type="Pfam" id="PF01243">
    <property type="entry name" value="PNPOx_N"/>
    <property type="match status" value="1"/>
</dbReference>
<dbReference type="Proteomes" id="UP001597187">
    <property type="component" value="Unassembled WGS sequence"/>
</dbReference>
<dbReference type="InterPro" id="IPR012349">
    <property type="entry name" value="Split_barrel_FMN-bd"/>
</dbReference>
<reference evidence="3 4" key="1">
    <citation type="journal article" date="2019" name="Int. J. Syst. Evol. Microbiol.">
        <title>The Global Catalogue of Microorganisms (GCM) 10K type strain sequencing project: providing services to taxonomists for standard genome sequencing and annotation.</title>
        <authorList>
            <consortium name="The Broad Institute Genomics Platform"/>
            <consortium name="The Broad Institute Genome Sequencing Center for Infectious Disease"/>
            <person name="Wu L."/>
            <person name="Ma J."/>
        </authorList>
    </citation>
    <scope>NUCLEOTIDE SEQUENCE [LARGE SCALE GENOMIC DNA]</scope>
    <source>
        <strain evidence="3 4">CGMCC 1.12563</strain>
    </source>
</reference>
<protein>
    <submittedName>
        <fullName evidence="3">Pyridoxamine 5'-phosphate oxidase family protein</fullName>
    </submittedName>
</protein>
<evidence type="ECO:0000313" key="4">
    <source>
        <dbReference type="Proteomes" id="UP001597187"/>
    </source>
</evidence>
<evidence type="ECO:0000256" key="1">
    <source>
        <dbReference type="SAM" id="MobiDB-lite"/>
    </source>
</evidence>
<dbReference type="EMBL" id="JBHUDC010000001">
    <property type="protein sequence ID" value="MFD1511831.1"/>
    <property type="molecule type" value="Genomic_DNA"/>
</dbReference>
<accession>A0ABD6AR76</accession>
<proteinExistence type="predicted"/>
<organism evidence="3 4">
    <name type="scientific">Halomarina rubra</name>
    <dbReference type="NCBI Taxonomy" id="2071873"/>
    <lineage>
        <taxon>Archaea</taxon>
        <taxon>Methanobacteriati</taxon>
        <taxon>Methanobacteriota</taxon>
        <taxon>Stenosarchaea group</taxon>
        <taxon>Halobacteria</taxon>
        <taxon>Halobacteriales</taxon>
        <taxon>Natronomonadaceae</taxon>
        <taxon>Halomarina</taxon>
    </lineage>
</organism>
<comment type="caution">
    <text evidence="3">The sequence shown here is derived from an EMBL/GenBank/DDBJ whole genome shotgun (WGS) entry which is preliminary data.</text>
</comment>
<dbReference type="AlphaFoldDB" id="A0ABD6AR76"/>
<evidence type="ECO:0000259" key="2">
    <source>
        <dbReference type="Pfam" id="PF01243"/>
    </source>
</evidence>
<feature type="region of interest" description="Disordered" evidence="1">
    <location>
        <begin position="1"/>
        <end position="25"/>
    </location>
</feature>
<sequence length="205" mass="22891">MSDRRDRPGSTGEHDLQRELGTEARADGFYERSMHEALTPRMQRFLADRIMFFLGTADAEGHTDCSPRLGPRGFVNVLDDTTVAYPEYRGNGVHASLGNVRENPSASLTFVDWWDTTVGLHVNGEATLHEDLPGAIDPADTDRQKLWVRVDVEEAYVHCAKHLPRLAIEEFDPPWGTDDETAKLTGFFTDDEADAPDDDPTSDTD</sequence>
<dbReference type="Gene3D" id="2.30.110.10">
    <property type="entry name" value="Electron Transport, Fmn-binding Protein, Chain A"/>
    <property type="match status" value="1"/>
</dbReference>
<feature type="domain" description="Pyridoxamine 5'-phosphate oxidase N-terminal" evidence="2">
    <location>
        <begin position="38"/>
        <end position="132"/>
    </location>
</feature>